<dbReference type="AlphaFoldDB" id="A0A8S0SM20"/>
<dbReference type="GO" id="GO:0003700">
    <property type="term" value="F:DNA-binding transcription factor activity"/>
    <property type="evidence" value="ECO:0007669"/>
    <property type="project" value="InterPro"/>
</dbReference>
<proteinExistence type="predicted"/>
<dbReference type="InterPro" id="IPR017930">
    <property type="entry name" value="Myb_dom"/>
</dbReference>
<feature type="domain" description="HTH myb-type" evidence="5">
    <location>
        <begin position="87"/>
        <end position="146"/>
    </location>
</feature>
<gene>
    <name evidence="6" type="ORF">OLEA9_A065800</name>
</gene>
<dbReference type="FunFam" id="1.10.10.60:FF:000007">
    <property type="entry name" value="Two-component response regulator"/>
    <property type="match status" value="1"/>
</dbReference>
<evidence type="ECO:0000256" key="2">
    <source>
        <dbReference type="ARBA" id="ARBA00023015"/>
    </source>
</evidence>
<dbReference type="InterPro" id="IPR044841">
    <property type="entry name" value="LUX/BOA-like"/>
</dbReference>
<dbReference type="GO" id="GO:0005634">
    <property type="term" value="C:nucleus"/>
    <property type="evidence" value="ECO:0007669"/>
    <property type="project" value="UniProtKB-SubCell"/>
</dbReference>
<dbReference type="Pfam" id="PF00249">
    <property type="entry name" value="Myb_DNA-binding"/>
    <property type="match status" value="1"/>
</dbReference>
<dbReference type="PANTHER" id="PTHR31442">
    <property type="entry name" value="HOMEODOMAIN-LIKE SUPERFAMILY PROTEIN-RELATED"/>
    <property type="match status" value="1"/>
</dbReference>
<evidence type="ECO:0000256" key="4">
    <source>
        <dbReference type="ARBA" id="ARBA00023242"/>
    </source>
</evidence>
<dbReference type="EMBL" id="CACTIH010005444">
    <property type="protein sequence ID" value="CAA2993061.1"/>
    <property type="molecule type" value="Genomic_DNA"/>
</dbReference>
<dbReference type="PROSITE" id="PS51294">
    <property type="entry name" value="HTH_MYB"/>
    <property type="match status" value="1"/>
</dbReference>
<keyword evidence="3" id="KW-0804">Transcription</keyword>
<evidence type="ECO:0000313" key="6">
    <source>
        <dbReference type="EMBL" id="CAA2993061.1"/>
    </source>
</evidence>
<reference evidence="6 7" key="1">
    <citation type="submission" date="2019-12" db="EMBL/GenBank/DDBJ databases">
        <authorList>
            <person name="Alioto T."/>
            <person name="Alioto T."/>
            <person name="Gomez Garrido J."/>
        </authorList>
    </citation>
    <scope>NUCLEOTIDE SEQUENCE [LARGE SCALE GENOMIC DNA]</scope>
</reference>
<dbReference type="InterPro" id="IPR006447">
    <property type="entry name" value="Myb_dom_plants"/>
</dbReference>
<dbReference type="Gene3D" id="1.10.10.60">
    <property type="entry name" value="Homeodomain-like"/>
    <property type="match status" value="1"/>
</dbReference>
<sequence length="268" mass="31210">MARSALEEGAFLFLKKPVKKENIMYLWQHLWREKRLKIKEKEQLREMVGYNTKFYGFVAEEEISVENVTSHDNKVGKNGNKSGKEVRSRKVWTEWTQELHDRFEDAVIQLGEGRCFPKEIVELMNVPGLTRIEVASHLQKCRIGSWRPPGDRKCHNGNFVASHEIEATKPRPKKFGSMPILTKYSEQKNPQIQENTNNAFDHYPQLPQDESVQDLSEYTFAQELLQRPSQNRVTSRNLQALDIDQLYKPGLVSLNSIYISFHIFGMLD</sequence>
<protein>
    <submittedName>
        <fullName evidence="6">Two-component response regulator ARR14-like</fullName>
    </submittedName>
</protein>
<dbReference type="InterPro" id="IPR001005">
    <property type="entry name" value="SANT/Myb"/>
</dbReference>
<keyword evidence="2" id="KW-0805">Transcription regulation</keyword>
<dbReference type="SUPFAM" id="SSF46689">
    <property type="entry name" value="Homeodomain-like"/>
    <property type="match status" value="1"/>
</dbReference>
<dbReference type="GO" id="GO:0003677">
    <property type="term" value="F:DNA binding"/>
    <property type="evidence" value="ECO:0007669"/>
    <property type="project" value="InterPro"/>
</dbReference>
<dbReference type="InterPro" id="IPR009057">
    <property type="entry name" value="Homeodomain-like_sf"/>
</dbReference>
<dbReference type="Gramene" id="OE9A065800T1">
    <property type="protein sequence ID" value="OE9A065800C1"/>
    <property type="gene ID" value="OE9A065800"/>
</dbReference>
<evidence type="ECO:0000259" key="5">
    <source>
        <dbReference type="PROSITE" id="PS51294"/>
    </source>
</evidence>
<evidence type="ECO:0000256" key="3">
    <source>
        <dbReference type="ARBA" id="ARBA00023163"/>
    </source>
</evidence>
<keyword evidence="7" id="KW-1185">Reference proteome</keyword>
<dbReference type="NCBIfam" id="TIGR01557">
    <property type="entry name" value="myb_SHAQKYF"/>
    <property type="match status" value="1"/>
</dbReference>
<organism evidence="6 7">
    <name type="scientific">Olea europaea subsp. europaea</name>
    <dbReference type="NCBI Taxonomy" id="158383"/>
    <lineage>
        <taxon>Eukaryota</taxon>
        <taxon>Viridiplantae</taxon>
        <taxon>Streptophyta</taxon>
        <taxon>Embryophyta</taxon>
        <taxon>Tracheophyta</taxon>
        <taxon>Spermatophyta</taxon>
        <taxon>Magnoliopsida</taxon>
        <taxon>eudicotyledons</taxon>
        <taxon>Gunneridae</taxon>
        <taxon>Pentapetalae</taxon>
        <taxon>asterids</taxon>
        <taxon>lamiids</taxon>
        <taxon>Lamiales</taxon>
        <taxon>Oleaceae</taxon>
        <taxon>Oleeae</taxon>
        <taxon>Olea</taxon>
    </lineage>
</organism>
<keyword evidence="4" id="KW-0539">Nucleus</keyword>
<comment type="caution">
    <text evidence="6">The sequence shown here is derived from an EMBL/GenBank/DDBJ whole genome shotgun (WGS) entry which is preliminary data.</text>
</comment>
<name>A0A8S0SM20_OLEEU</name>
<accession>A0A8S0SM20</accession>
<dbReference type="Proteomes" id="UP000594638">
    <property type="component" value="Unassembled WGS sequence"/>
</dbReference>
<dbReference type="OrthoDB" id="1675439at2759"/>
<dbReference type="PANTHER" id="PTHR31442:SF32">
    <property type="entry name" value="TWO-COMPONENT RESPONSE REGULATOR ORR21-LIKE"/>
    <property type="match status" value="1"/>
</dbReference>
<evidence type="ECO:0000256" key="1">
    <source>
        <dbReference type="ARBA" id="ARBA00004123"/>
    </source>
</evidence>
<evidence type="ECO:0000313" key="7">
    <source>
        <dbReference type="Proteomes" id="UP000594638"/>
    </source>
</evidence>
<comment type="subcellular location">
    <subcellularLocation>
        <location evidence="1">Nucleus</location>
    </subcellularLocation>
</comment>